<organism evidence="2">
    <name type="scientific">viral metagenome</name>
    <dbReference type="NCBI Taxonomy" id="1070528"/>
    <lineage>
        <taxon>unclassified sequences</taxon>
        <taxon>metagenomes</taxon>
        <taxon>organismal metagenomes</taxon>
    </lineage>
</organism>
<sequence>MKITLNKVQYDIDSIQEKQVTPFTAKISSGTVEWGDYAPCSIHEYRDFRGGLGLESEEKPSGRFYWSNGAETTKEGYLTLGPLVSTAGAFGVQPSRMEDFTVSGTKRTFVIGNSICKYWTTDWQQADASALATPTDSMVVTDGTATYLVICNGVDVRYTSDGTTWSTLSSSNVKYMCMFDKRLIGIDAAYKTIYHSDRDNIDDAATGAMDSFTISGDYSVVTDLFEGKLLTTGEPCIYMLTDTGLHAIDFYTQTCWKMEVRYPYTTNARVGMYWNSFLYIGTGQGIARVTPGQISQWGTDTDDGLPAAFQGYVYDMVGTSHWVLMCMAGGTNDSIFKRHESTGGWNQVYSSSSAIECIHYSPASMFTNGRLWFGDGTNVKYIEFPDTTHDVTKVSSYNYCASGDMYLTRFSRVSAMPKVGLSLEAVVEDLNDGEIVTPYYILNDPSSLTATDWTELDEWRTEPKVSSVLNSGSGERFYDITFRLHLQRGSTTTKSPKVKSIGFKYLPLPSTISSWVFNVKAEGNRAKEIVDSLITARDNSVLCNFSPDGDTNISEKFVRIVSMPSRRELEGISAERLIQVTVTEVF</sequence>
<accession>A0A6M3KFA0</accession>
<name>A0A6M3KFA0_9ZZZZ</name>
<dbReference type="EMBL" id="MT142428">
    <property type="protein sequence ID" value="QJA80599.1"/>
    <property type="molecule type" value="Genomic_DNA"/>
</dbReference>
<evidence type="ECO:0000313" key="1">
    <source>
        <dbReference type="EMBL" id="QJA58351.1"/>
    </source>
</evidence>
<evidence type="ECO:0000313" key="2">
    <source>
        <dbReference type="EMBL" id="QJA80599.1"/>
    </source>
</evidence>
<proteinExistence type="predicted"/>
<dbReference type="AlphaFoldDB" id="A0A6M3KFA0"/>
<gene>
    <name evidence="2" type="ORF">MM415A00692_0018</name>
    <name evidence="1" type="ORF">MM415B01466_0010</name>
</gene>
<reference evidence="2" key="1">
    <citation type="submission" date="2020-03" db="EMBL/GenBank/DDBJ databases">
        <title>The deep terrestrial virosphere.</title>
        <authorList>
            <person name="Holmfeldt K."/>
            <person name="Nilsson E."/>
            <person name="Simone D."/>
            <person name="Lopez-Fernandez M."/>
            <person name="Wu X."/>
            <person name="de Brujin I."/>
            <person name="Lundin D."/>
            <person name="Andersson A."/>
            <person name="Bertilsson S."/>
            <person name="Dopson M."/>
        </authorList>
    </citation>
    <scope>NUCLEOTIDE SEQUENCE</scope>
    <source>
        <strain evidence="2">MM415A00692</strain>
        <strain evidence="1">MM415B01466</strain>
    </source>
</reference>
<dbReference type="EMBL" id="MT141319">
    <property type="protein sequence ID" value="QJA58351.1"/>
    <property type="molecule type" value="Genomic_DNA"/>
</dbReference>
<protein>
    <submittedName>
        <fullName evidence="2">Uncharacterized protein</fullName>
    </submittedName>
</protein>